<feature type="domain" description="DUF4349" evidence="4">
    <location>
        <begin position="98"/>
        <end position="308"/>
    </location>
</feature>
<feature type="region of interest" description="Disordered" evidence="2">
    <location>
        <begin position="34"/>
        <end position="70"/>
    </location>
</feature>
<dbReference type="PROSITE" id="PS51257">
    <property type="entry name" value="PROKAR_LIPOPROTEIN"/>
    <property type="match status" value="1"/>
</dbReference>
<accession>A0ABP8KEZ4</accession>
<dbReference type="InterPro" id="IPR025645">
    <property type="entry name" value="DUF4349"/>
</dbReference>
<evidence type="ECO:0000313" key="6">
    <source>
        <dbReference type="Proteomes" id="UP001500945"/>
    </source>
</evidence>
<organism evidence="5 6">
    <name type="scientific">Fodinibacter luteus</name>
    <dbReference type="NCBI Taxonomy" id="552064"/>
    <lineage>
        <taxon>Bacteria</taxon>
        <taxon>Bacillati</taxon>
        <taxon>Actinomycetota</taxon>
        <taxon>Actinomycetes</taxon>
        <taxon>Micrococcales</taxon>
        <taxon>Intrasporangiaceae</taxon>
        <taxon>Fodinibacter (ex Wang et al. 2009)</taxon>
    </lineage>
</organism>
<evidence type="ECO:0000259" key="4">
    <source>
        <dbReference type="Pfam" id="PF14257"/>
    </source>
</evidence>
<dbReference type="Pfam" id="PF14257">
    <property type="entry name" value="DUF4349"/>
    <property type="match status" value="1"/>
</dbReference>
<evidence type="ECO:0000256" key="1">
    <source>
        <dbReference type="SAM" id="Coils"/>
    </source>
</evidence>
<keyword evidence="1" id="KW-0175">Coiled coil</keyword>
<protein>
    <recommendedName>
        <fullName evidence="4">DUF4349 domain-containing protein</fullName>
    </recommendedName>
</protein>
<dbReference type="RefSeq" id="WP_345205181.1">
    <property type="nucleotide sequence ID" value="NZ_BAABGM010000013.1"/>
</dbReference>
<keyword evidence="3" id="KW-1133">Transmembrane helix</keyword>
<reference evidence="6" key="1">
    <citation type="journal article" date="2019" name="Int. J. Syst. Evol. Microbiol.">
        <title>The Global Catalogue of Microorganisms (GCM) 10K type strain sequencing project: providing services to taxonomists for standard genome sequencing and annotation.</title>
        <authorList>
            <consortium name="The Broad Institute Genomics Platform"/>
            <consortium name="The Broad Institute Genome Sequencing Center for Infectious Disease"/>
            <person name="Wu L."/>
            <person name="Ma J."/>
        </authorList>
    </citation>
    <scope>NUCLEOTIDE SEQUENCE [LARGE SCALE GENOMIC DNA]</scope>
    <source>
        <strain evidence="6">JCM 17809</strain>
    </source>
</reference>
<keyword evidence="3" id="KW-0472">Membrane</keyword>
<sequence>MRTPVRPVHRLATAAGLALAVGVTALGGCGIGGGSDSASDSAPDAASDSAPEAAASQSRAEAGDTSGGAVAEEAEKLPAGAAAEGTDASAVASAVADRKLARRADISLTVTDVDAAATRVRAIAATADGIVLAEAISSEPDLPGTGGFSTITISVPTAALDTTLDRLSELGEVHSRNTSTEDVTAQYVDTESRVKTMQASVDRVRALMTRATKLGDVVTLEAELSRRQADLEALQTQLAALDDAVALSPVEVRLSTDADVLEEPGDDTGFLAGLSAGWTAFTTSVGVLLTGLGAVLPFAVALALVLVPLGIWVRRRAPRTPPAGPTALQPPPA</sequence>
<gene>
    <name evidence="5" type="ORF">GCM10023168_19580</name>
</gene>
<feature type="compositionally biased region" description="Low complexity" evidence="2">
    <location>
        <begin position="36"/>
        <end position="58"/>
    </location>
</feature>
<keyword evidence="3" id="KW-0812">Transmembrane</keyword>
<evidence type="ECO:0000313" key="5">
    <source>
        <dbReference type="EMBL" id="GAA4405681.1"/>
    </source>
</evidence>
<evidence type="ECO:0000256" key="2">
    <source>
        <dbReference type="SAM" id="MobiDB-lite"/>
    </source>
</evidence>
<dbReference type="Proteomes" id="UP001500945">
    <property type="component" value="Unassembled WGS sequence"/>
</dbReference>
<evidence type="ECO:0000256" key="3">
    <source>
        <dbReference type="SAM" id="Phobius"/>
    </source>
</evidence>
<feature type="coiled-coil region" evidence="1">
    <location>
        <begin position="217"/>
        <end position="244"/>
    </location>
</feature>
<dbReference type="EMBL" id="BAABGM010000013">
    <property type="protein sequence ID" value="GAA4405681.1"/>
    <property type="molecule type" value="Genomic_DNA"/>
</dbReference>
<keyword evidence="6" id="KW-1185">Reference proteome</keyword>
<proteinExistence type="predicted"/>
<comment type="caution">
    <text evidence="5">The sequence shown here is derived from an EMBL/GenBank/DDBJ whole genome shotgun (WGS) entry which is preliminary data.</text>
</comment>
<feature type="transmembrane region" description="Helical" evidence="3">
    <location>
        <begin position="287"/>
        <end position="313"/>
    </location>
</feature>
<name>A0ABP8KEZ4_9MICO</name>